<dbReference type="GO" id="GO:0000118">
    <property type="term" value="C:histone deacetylase complex"/>
    <property type="evidence" value="ECO:0000318"/>
    <property type="project" value="GO_Central"/>
</dbReference>
<organism evidence="9 10">
    <name type="scientific">Setaria italica</name>
    <name type="common">Foxtail millet</name>
    <name type="synonym">Panicum italicum</name>
    <dbReference type="NCBI Taxonomy" id="4555"/>
    <lineage>
        <taxon>Eukaryota</taxon>
        <taxon>Viridiplantae</taxon>
        <taxon>Streptophyta</taxon>
        <taxon>Embryophyta</taxon>
        <taxon>Tracheophyta</taxon>
        <taxon>Spermatophyta</taxon>
        <taxon>Magnoliopsida</taxon>
        <taxon>Liliopsida</taxon>
        <taxon>Poales</taxon>
        <taxon>Poaceae</taxon>
        <taxon>PACMAD clade</taxon>
        <taxon>Panicoideae</taxon>
        <taxon>Panicodae</taxon>
        <taxon>Paniceae</taxon>
        <taxon>Cenchrinae</taxon>
        <taxon>Setaria</taxon>
    </lineage>
</organism>
<dbReference type="InParanoid" id="K4ALC8"/>
<evidence type="ECO:0000256" key="7">
    <source>
        <dbReference type="SAM" id="MobiDB-lite"/>
    </source>
</evidence>
<dbReference type="InterPro" id="IPR003347">
    <property type="entry name" value="JmjC_dom"/>
</dbReference>
<keyword evidence="6" id="KW-0539">Nucleus</keyword>
<dbReference type="PANTHER" id="PTHR12549">
    <property type="entry name" value="JMJC DOMAIN-CONTAINING HISTONE DEMETHYLATION PROTEIN"/>
    <property type="match status" value="1"/>
</dbReference>
<evidence type="ECO:0000256" key="6">
    <source>
        <dbReference type="ARBA" id="ARBA00023242"/>
    </source>
</evidence>
<dbReference type="eggNOG" id="KOG1356">
    <property type="taxonomic scope" value="Eukaryota"/>
</dbReference>
<evidence type="ECO:0000313" key="10">
    <source>
        <dbReference type="Proteomes" id="UP000004995"/>
    </source>
</evidence>
<feature type="compositionally biased region" description="Basic and acidic residues" evidence="7">
    <location>
        <begin position="254"/>
        <end position="268"/>
    </location>
</feature>
<dbReference type="CDD" id="cd02208">
    <property type="entry name" value="cupin_RmlC-like"/>
    <property type="match status" value="1"/>
</dbReference>
<comment type="subcellular location">
    <subcellularLocation>
        <location evidence="1">Nucleus</location>
    </subcellularLocation>
</comment>
<evidence type="ECO:0000256" key="2">
    <source>
        <dbReference type="ARBA" id="ARBA00006801"/>
    </source>
</evidence>
<dbReference type="AlphaFoldDB" id="K4ALC8"/>
<evidence type="ECO:0000256" key="4">
    <source>
        <dbReference type="ARBA" id="ARBA00023015"/>
    </source>
</evidence>
<dbReference type="Gene3D" id="2.60.120.650">
    <property type="entry name" value="Cupin"/>
    <property type="match status" value="1"/>
</dbReference>
<dbReference type="Proteomes" id="UP000004995">
    <property type="component" value="Unassembled WGS sequence"/>
</dbReference>
<feature type="compositionally biased region" description="Polar residues" evidence="7">
    <location>
        <begin position="625"/>
        <end position="640"/>
    </location>
</feature>
<feature type="compositionally biased region" description="Basic residues" evidence="7">
    <location>
        <begin position="642"/>
        <end position="652"/>
    </location>
</feature>
<dbReference type="EnsemblPlants" id="KQK88135">
    <property type="protein sequence ID" value="KQK88135"/>
    <property type="gene ID" value="SETIT_039708mg"/>
</dbReference>
<name>K4ALC8_SETIT</name>
<evidence type="ECO:0000259" key="8">
    <source>
        <dbReference type="PROSITE" id="PS51184"/>
    </source>
</evidence>
<feature type="region of interest" description="Disordered" evidence="7">
    <location>
        <begin position="625"/>
        <end position="677"/>
    </location>
</feature>
<reference evidence="9" key="2">
    <citation type="submission" date="2018-08" db="UniProtKB">
        <authorList>
            <consortium name="EnsemblPlants"/>
        </authorList>
    </citation>
    <scope>IDENTIFICATION</scope>
    <source>
        <strain evidence="9">Yugu1</strain>
    </source>
</reference>
<dbReference type="SUPFAM" id="SSF51197">
    <property type="entry name" value="Clavaminate synthase-like"/>
    <property type="match status" value="1"/>
</dbReference>
<keyword evidence="4" id="KW-0805">Transcription regulation</keyword>
<dbReference type="OMA" id="ENSEECH"/>
<proteinExistence type="inferred from homology"/>
<dbReference type="Pfam" id="PF10497">
    <property type="entry name" value="zf-4CXXC_R1"/>
    <property type="match status" value="1"/>
</dbReference>
<dbReference type="GO" id="GO:0046872">
    <property type="term" value="F:metal ion binding"/>
    <property type="evidence" value="ECO:0007669"/>
    <property type="project" value="UniProtKB-KW"/>
</dbReference>
<keyword evidence="10" id="KW-1185">Reference proteome</keyword>
<dbReference type="Gramene" id="KQK88135">
    <property type="protein sequence ID" value="KQK88135"/>
    <property type="gene ID" value="SETIT_039708mg"/>
</dbReference>
<dbReference type="InterPro" id="IPR045109">
    <property type="entry name" value="LSDs-like"/>
</dbReference>
<dbReference type="GO" id="GO:0000785">
    <property type="term" value="C:chromatin"/>
    <property type="evidence" value="ECO:0000318"/>
    <property type="project" value="GO_Central"/>
</dbReference>
<dbReference type="GO" id="GO:0032454">
    <property type="term" value="F:histone H3K9 demethylase activity"/>
    <property type="evidence" value="ECO:0000318"/>
    <property type="project" value="GO_Central"/>
</dbReference>
<dbReference type="PROSITE" id="PS51184">
    <property type="entry name" value="JMJC"/>
    <property type="match status" value="1"/>
</dbReference>
<comment type="similarity">
    <text evidence="2">Belongs to the JARID1 histone demethylase family.</text>
</comment>
<feature type="region of interest" description="Disordered" evidence="7">
    <location>
        <begin position="254"/>
        <end position="273"/>
    </location>
</feature>
<dbReference type="GO" id="GO:0031490">
    <property type="term" value="F:chromatin DNA binding"/>
    <property type="evidence" value="ECO:0000318"/>
    <property type="project" value="GO_Central"/>
</dbReference>
<dbReference type="HOGENOM" id="CLU_001811_2_0_1"/>
<keyword evidence="5" id="KW-0804">Transcription</keyword>
<sequence length="821" mass="92807">MDLAGGMSKRKAPVGDSAKCRGRSIRDFVGLFPTSTWCFHWKAKRTGESNMCHQCQRNDSGRVVRCQGCTLYKRRYCVKCIRRWYPHLSEYDFEKCCPSCRNICNCKACLRADVMQKVDNWDVSTDDKVKFSLRIVHFLLPWLKEFHQDQVLEKRIEASIQDASYLLLHKFVLLLIAGIDACSVKVTLATCWRNERTYWLVCNNCRTSIADFHRSCNKCFYDLRLSCCRELRGGHAPGGGVKSDKVTNLTYDGGKEDWQQRSSHDKVASKGPSDGQYAILIGSAVPPEDNTPNLTGWRANSNGSIPCPPNALGGCGSSLLELKCLLEEKFIADLLEKSNSVVNNGTQLESEGSKCSCFAESGYMNDETSRKASRRHNSCDNYIYCPTARDVQNESLDHFQEHWLKGQPVIVRDSLALASGLSWEPMVMWRALREIRDKNKDERLSVIALECLTWCEVDVNMHMFFTGYSRGLVGPADLPLLLKLKDWPPHSSFEERLPRHSTEFISALPLRAYTDPKSGPLNLAVKVPKDFAKPDLGPKVYIAYGVTQELEIGDSVTKIHCNMSDAVYILTHTDEIKLKSKRITAVKKMKEILSTKGASAYLQSSHADLAARTSTDSTEGMSAQLTGQTHSKQHACNSSGARGKRKRKKGKGNKIEHIPVSTESEDEDLPSVEGSQTEGDVTKLHDYLMKHADEFRHCNYEPVKQVTHPIHDQYFYLTHEHKRKLKEEYGIEPWTFEQRLGEAVLIPAGCPHQVRNLKSCINVALDFVSPENLRQCIRLTNEFRLLPKGHWANEDKLEVKKIALHALSKAIADITLYDCKD</sequence>
<accession>K4ALC8</accession>
<evidence type="ECO:0000256" key="1">
    <source>
        <dbReference type="ARBA" id="ARBA00004123"/>
    </source>
</evidence>
<dbReference type="SMART" id="SM00558">
    <property type="entry name" value="JmjC"/>
    <property type="match status" value="1"/>
</dbReference>
<dbReference type="InterPro" id="IPR018866">
    <property type="entry name" value="Znf-4CXXC_R1"/>
</dbReference>
<evidence type="ECO:0000313" key="9">
    <source>
        <dbReference type="EnsemblPlants" id="KQK88135"/>
    </source>
</evidence>
<keyword evidence="3" id="KW-0479">Metal-binding</keyword>
<evidence type="ECO:0000256" key="3">
    <source>
        <dbReference type="ARBA" id="ARBA00022723"/>
    </source>
</evidence>
<evidence type="ECO:0000256" key="5">
    <source>
        <dbReference type="ARBA" id="ARBA00023163"/>
    </source>
</evidence>
<dbReference type="Pfam" id="PF02373">
    <property type="entry name" value="JmjC"/>
    <property type="match status" value="1"/>
</dbReference>
<dbReference type="GO" id="GO:0006357">
    <property type="term" value="P:regulation of transcription by RNA polymerase II"/>
    <property type="evidence" value="ECO:0000318"/>
    <property type="project" value="GO_Central"/>
</dbReference>
<protein>
    <recommendedName>
        <fullName evidence="8">JmjC domain-containing protein</fullName>
    </recommendedName>
</protein>
<dbReference type="GO" id="GO:0003712">
    <property type="term" value="F:transcription coregulator activity"/>
    <property type="evidence" value="ECO:0000318"/>
    <property type="project" value="GO_Central"/>
</dbReference>
<feature type="domain" description="JmjC" evidence="8">
    <location>
        <begin position="516"/>
        <end position="784"/>
    </location>
</feature>
<dbReference type="PANTHER" id="PTHR12549:SF11">
    <property type="entry name" value="LYSINE-SPECIFIC DEMETHYLASE JMJ25"/>
    <property type="match status" value="1"/>
</dbReference>
<reference evidence="10" key="1">
    <citation type="journal article" date="2012" name="Nat. Biotechnol.">
        <title>Reference genome sequence of the model plant Setaria.</title>
        <authorList>
            <person name="Bennetzen J.L."/>
            <person name="Schmutz J."/>
            <person name="Wang H."/>
            <person name="Percifield R."/>
            <person name="Hawkins J."/>
            <person name="Pontaroli A.C."/>
            <person name="Estep M."/>
            <person name="Feng L."/>
            <person name="Vaughn J.N."/>
            <person name="Grimwood J."/>
            <person name="Jenkins J."/>
            <person name="Barry K."/>
            <person name="Lindquist E."/>
            <person name="Hellsten U."/>
            <person name="Deshpande S."/>
            <person name="Wang X."/>
            <person name="Wu X."/>
            <person name="Mitros T."/>
            <person name="Triplett J."/>
            <person name="Yang X."/>
            <person name="Ye C.Y."/>
            <person name="Mauro-Herrera M."/>
            <person name="Wang L."/>
            <person name="Li P."/>
            <person name="Sharma M."/>
            <person name="Sharma R."/>
            <person name="Ronald P.C."/>
            <person name="Panaud O."/>
            <person name="Kellogg E.A."/>
            <person name="Brutnell T.P."/>
            <person name="Doust A.N."/>
            <person name="Tuskan G.A."/>
            <person name="Rokhsar D."/>
            <person name="Devos K.M."/>
        </authorList>
    </citation>
    <scope>NUCLEOTIDE SEQUENCE [LARGE SCALE GENOMIC DNA]</scope>
    <source>
        <strain evidence="10">cv. Yugu1</strain>
    </source>
</reference>
<dbReference type="EMBL" id="AGNK02005487">
    <property type="status" value="NOT_ANNOTATED_CDS"/>
    <property type="molecule type" value="Genomic_DNA"/>
</dbReference>